<dbReference type="InterPro" id="IPR000477">
    <property type="entry name" value="RT_dom"/>
</dbReference>
<name>A0A6P7TG94_9MOLL</name>
<proteinExistence type="predicted"/>
<keyword evidence="2" id="KW-1185">Reference proteome</keyword>
<dbReference type="RefSeq" id="XP_029648391.1">
    <property type="nucleotide sequence ID" value="XM_029792531.1"/>
</dbReference>
<dbReference type="PANTHER" id="PTHR47027">
    <property type="entry name" value="REVERSE TRANSCRIPTASE DOMAIN-CONTAINING PROTEIN"/>
    <property type="match status" value="1"/>
</dbReference>
<evidence type="ECO:0000259" key="1">
    <source>
        <dbReference type="Pfam" id="PF00078"/>
    </source>
</evidence>
<dbReference type="KEGG" id="osn:115222343"/>
<gene>
    <name evidence="3" type="primary">LOC115222343</name>
</gene>
<evidence type="ECO:0000313" key="2">
    <source>
        <dbReference type="Proteomes" id="UP000515154"/>
    </source>
</evidence>
<dbReference type="PANTHER" id="PTHR47027:SF27">
    <property type="entry name" value="REVERSE TRANSCRIPTASE DOMAIN-CONTAINING PROTEIN"/>
    <property type="match status" value="1"/>
</dbReference>
<dbReference type="Proteomes" id="UP000515154">
    <property type="component" value="Linkage group LG19"/>
</dbReference>
<evidence type="ECO:0000313" key="3">
    <source>
        <dbReference type="RefSeq" id="XP_029648391.1"/>
    </source>
</evidence>
<accession>A0A6P7TG94</accession>
<organism evidence="2 3">
    <name type="scientific">Octopus sinensis</name>
    <name type="common">East Asian common octopus</name>
    <dbReference type="NCBI Taxonomy" id="2607531"/>
    <lineage>
        <taxon>Eukaryota</taxon>
        <taxon>Metazoa</taxon>
        <taxon>Spiralia</taxon>
        <taxon>Lophotrochozoa</taxon>
        <taxon>Mollusca</taxon>
        <taxon>Cephalopoda</taxon>
        <taxon>Coleoidea</taxon>
        <taxon>Octopodiformes</taxon>
        <taxon>Octopoda</taxon>
        <taxon>Incirrata</taxon>
        <taxon>Octopodidae</taxon>
        <taxon>Octopus</taxon>
    </lineage>
</organism>
<feature type="domain" description="Reverse transcriptase" evidence="1">
    <location>
        <begin position="23"/>
        <end position="104"/>
    </location>
</feature>
<dbReference type="AlphaFoldDB" id="A0A6P7TG94"/>
<sequence length="266" mass="30888">MCRRYENKEEELGFKLHRQRSRWHQAVTVTDLNYADDLALLTERTDQAQEVLSRLEQESGKVGLYCNANKTELQVFSHEMAVSVKVRDGKSLKVVENFKYLGVWTQNTEKDIVARKALAWRACHKLRKVWSSKLARKLKVRLFLATVESVLHRAETGTLTKALKKQLDGCYARVLRMALNVSWKSHTTNADLYQGLPKVALKIQHRRMRLDGHCIRHTDEIANKLVIWQPTEGRTKKGKRKMTYINNLRKDTGMEGVQELRTITED</sequence>
<dbReference type="Pfam" id="PF00078">
    <property type="entry name" value="RVT_1"/>
    <property type="match status" value="1"/>
</dbReference>
<reference evidence="3" key="1">
    <citation type="submission" date="2025-08" db="UniProtKB">
        <authorList>
            <consortium name="RefSeq"/>
        </authorList>
    </citation>
    <scope>IDENTIFICATION</scope>
</reference>
<protein>
    <submittedName>
        <fullName evidence="3">Uncharacterized protein LOC115222343</fullName>
    </submittedName>
</protein>